<dbReference type="Gene3D" id="3.20.20.70">
    <property type="entry name" value="Aldolase class I"/>
    <property type="match status" value="1"/>
</dbReference>
<reference evidence="2" key="1">
    <citation type="submission" date="2017-09" db="EMBL/GenBank/DDBJ databases">
        <title>Depth-based differentiation of microbial function through sediment-hosted aquifers and enrichment of novel symbionts in the deep terrestrial subsurface.</title>
        <authorList>
            <person name="Probst A.J."/>
            <person name="Ladd B."/>
            <person name="Jarett J.K."/>
            <person name="Geller-Mcgrath D.E."/>
            <person name="Sieber C.M.K."/>
            <person name="Emerson J.B."/>
            <person name="Anantharaman K."/>
            <person name="Thomas B.C."/>
            <person name="Malmstrom R."/>
            <person name="Stieglmeier M."/>
            <person name="Klingl A."/>
            <person name="Woyke T."/>
            <person name="Ryan C.M."/>
            <person name="Banfield J.F."/>
        </authorList>
    </citation>
    <scope>NUCLEOTIDE SEQUENCE [LARGE SCALE GENOMIC DNA]</scope>
</reference>
<evidence type="ECO:0000313" key="1">
    <source>
        <dbReference type="EMBL" id="PIY72283.1"/>
    </source>
</evidence>
<dbReference type="InterPro" id="IPR050246">
    <property type="entry name" value="Class_II_FBP_aldolase"/>
</dbReference>
<evidence type="ECO:0000313" key="2">
    <source>
        <dbReference type="Proteomes" id="UP000229401"/>
    </source>
</evidence>
<gene>
    <name evidence="1" type="ORF">COY87_01730</name>
</gene>
<proteinExistence type="predicted"/>
<organism evidence="1 2">
    <name type="scientific">Candidatus Roizmanbacteria bacterium CG_4_10_14_0_8_um_filter_33_9</name>
    <dbReference type="NCBI Taxonomy" id="1974826"/>
    <lineage>
        <taxon>Bacteria</taxon>
        <taxon>Candidatus Roizmaniibacteriota</taxon>
    </lineage>
</organism>
<accession>A0A2M7QIY6</accession>
<protein>
    <submittedName>
        <fullName evidence="1">Aldolase</fullName>
    </submittedName>
</protein>
<name>A0A2M7QIY6_9BACT</name>
<comment type="caution">
    <text evidence="1">The sequence shown here is derived from an EMBL/GenBank/DDBJ whole genome shotgun (WGS) entry which is preliminary data.</text>
</comment>
<dbReference type="PANTHER" id="PTHR30304">
    <property type="entry name" value="D-TAGATOSE-1,6-BISPHOSPHATE ALDOLASE"/>
    <property type="match status" value="1"/>
</dbReference>
<dbReference type="InterPro" id="IPR013785">
    <property type="entry name" value="Aldolase_TIM"/>
</dbReference>
<dbReference type="PANTHER" id="PTHR30304:SF0">
    <property type="entry name" value="D-TAGATOSE-1,6-BISPHOSPHATE ALDOLASE SUBUNIT GATY-RELATED"/>
    <property type="match status" value="1"/>
</dbReference>
<dbReference type="EMBL" id="PFLI01000062">
    <property type="protein sequence ID" value="PIY72283.1"/>
    <property type="molecule type" value="Genomic_DNA"/>
</dbReference>
<dbReference type="AlphaFoldDB" id="A0A2M7QIY6"/>
<dbReference type="Proteomes" id="UP000229401">
    <property type="component" value="Unassembled WGS sequence"/>
</dbReference>
<sequence>MDIDLLIYNAIFAPDVSVRQNSRLQIRSLAKEKGIYSASIHDLYMSIGKGTISGFTVPAMNIRGMAYDTCRAVFRIAMQNKVGPFIFEIARSEQTYTLQEPDEYTVVVFAAALKEGYKGPVFLQGDHYQFKAKLYLSQPEQELNNIKELINKSISAGFYNIDIDASTLVDLSKKSIDEQQKTNFEMTSVLTEYIRLIQPKDTMVSIGGEIGHIGGKNSTVEDFHAFMKGYKKEIRDRRSAIGEGMSKVSVQTGTSHGGVPLADGSIAKVKLDFNVLEEIGRVAREQYHIGGAVQHGASTLPDELFNQFPKAHTLEIHLATGFQNTLYDNLQPTLKNTMYKWIRENLQKERKEEWTDEQFIYKTRKKAFGQYKKELWSLSEDDKKPIIQALEKQFLMLFSKLNVCNTRDLIQPYV</sequence>
<dbReference type="GO" id="GO:0016832">
    <property type="term" value="F:aldehyde-lyase activity"/>
    <property type="evidence" value="ECO:0007669"/>
    <property type="project" value="InterPro"/>
</dbReference>
<dbReference type="Pfam" id="PF01116">
    <property type="entry name" value="F_bP_aldolase"/>
    <property type="match status" value="1"/>
</dbReference>
<dbReference type="SUPFAM" id="SSF51569">
    <property type="entry name" value="Aldolase"/>
    <property type="match status" value="1"/>
</dbReference>
<dbReference type="InterPro" id="IPR000771">
    <property type="entry name" value="FBA_II"/>
</dbReference>
<dbReference type="GO" id="GO:0008270">
    <property type="term" value="F:zinc ion binding"/>
    <property type="evidence" value="ECO:0007669"/>
    <property type="project" value="InterPro"/>
</dbReference>
<dbReference type="GO" id="GO:0005975">
    <property type="term" value="P:carbohydrate metabolic process"/>
    <property type="evidence" value="ECO:0007669"/>
    <property type="project" value="InterPro"/>
</dbReference>